<dbReference type="FunFam" id="1.20.1730.10:FF:000069">
    <property type="entry name" value="Uncharacterized protein"/>
    <property type="match status" value="1"/>
</dbReference>
<evidence type="ECO:0000256" key="6">
    <source>
        <dbReference type="RuleBase" id="RU362091"/>
    </source>
</evidence>
<protein>
    <recommendedName>
        <fullName evidence="10">Sodium/myo-inositol cotransporter</fullName>
    </recommendedName>
</protein>
<dbReference type="InterPro" id="IPR038377">
    <property type="entry name" value="Na/Glc_symporter_sf"/>
</dbReference>
<dbReference type="OrthoDB" id="6132759at2759"/>
<dbReference type="Gene3D" id="1.20.1730.10">
    <property type="entry name" value="Sodium/glucose cotransporter"/>
    <property type="match status" value="1"/>
</dbReference>
<feature type="transmembrane region" description="Helical" evidence="7">
    <location>
        <begin position="369"/>
        <end position="393"/>
    </location>
</feature>
<sequence length="693" mass="77139">MEGDEVFVSPMMDGKQGLVAVDVVVLVVYFVLVLAVGLGSMCRSNRGSTEGYFLAGGAMLWFPVGASLFASNIGSEHFIGLAGSGASSGLGVGAFELNALILLQVMGWIFLPVYLACGIYTMPEYLQKRFGGRRIRMYIAVVSLILYIFTKISVDLYSGALFIQQALGWNLYVAIFSLLAITALYTVTGGLAAVIFTDTLQAMVMLIGALWLCIKSFQAIGGYQNLEPLYAQAIANDTIVSNNSCGLPRDDYFNLFRDPVTSDLPWPGFIFGQTAASLWYWATDQVIVQRALSAKNLSHGQGATLFAGLCKITPMFFIVMPGMISRILFPDIVACTDNCEEICGSKDGCSNLAYPLLVMNVLPQGIRGLMLAVMLSALMSSLTSIFNSGSTIFTMDIWRLIRRFPTDQEMTRLGRKQNRKYELELMIVGRVFVVILVGISVLWVPIVMSGEGGQLFHYIQQITAYLAPSIAGLFTVALLWERINEAGAFWGLTSAFIIGLIRMVLDFIYPSPGCGEEDHRPDAIKHLLIHYMYFALFLYLWTMLIVISISLFTKPIPKKYLYRLTFWTRFSKAERWDIMAYQAGTEEEEEVDGSTRTNDKYAPLELDDEAGHEIDPQDKNDSQGSDEDESWWHRSFNWFCGLSNRESTSSVQLKARESLQMAKIVQTKRDKIILNVTCVFVLMIGVVLYGVYA</sequence>
<proteinExistence type="inferred from homology"/>
<feature type="transmembrane region" description="Helical" evidence="7">
    <location>
        <begin position="425"/>
        <end position="446"/>
    </location>
</feature>
<dbReference type="OMA" id="TDNCEEI"/>
<keyword evidence="4 7" id="KW-1133">Transmembrane helix</keyword>
<dbReference type="NCBIfam" id="TIGR00813">
    <property type="entry name" value="sss"/>
    <property type="match status" value="1"/>
</dbReference>
<evidence type="ECO:0000256" key="4">
    <source>
        <dbReference type="ARBA" id="ARBA00022989"/>
    </source>
</evidence>
<dbReference type="RefSeq" id="XP_030843754.1">
    <property type="nucleotide sequence ID" value="XM_030987894.1"/>
</dbReference>
<comment type="similarity">
    <text evidence="2 6">Belongs to the sodium:solute symporter (SSF) (TC 2.A.21) family.</text>
</comment>
<dbReference type="GeneID" id="583473"/>
<evidence type="ECO:0000256" key="2">
    <source>
        <dbReference type="ARBA" id="ARBA00006434"/>
    </source>
</evidence>
<reference evidence="9" key="1">
    <citation type="submission" date="2015-02" db="EMBL/GenBank/DDBJ databases">
        <title>Genome sequencing for Strongylocentrotus purpuratus.</title>
        <authorList>
            <person name="Murali S."/>
            <person name="Liu Y."/>
            <person name="Vee V."/>
            <person name="English A."/>
            <person name="Wang M."/>
            <person name="Skinner E."/>
            <person name="Han Y."/>
            <person name="Muzny D.M."/>
            <person name="Worley K.C."/>
            <person name="Gibbs R.A."/>
        </authorList>
    </citation>
    <scope>NUCLEOTIDE SEQUENCE</scope>
</reference>
<evidence type="ECO:0000256" key="3">
    <source>
        <dbReference type="ARBA" id="ARBA00022692"/>
    </source>
</evidence>
<feature type="transmembrane region" description="Helical" evidence="7">
    <location>
        <begin position="17"/>
        <end position="39"/>
    </location>
</feature>
<name>A0A7M7NYT3_STRPU</name>
<keyword evidence="5 7" id="KW-0472">Membrane</keyword>
<dbReference type="Proteomes" id="UP000007110">
    <property type="component" value="Unassembled WGS sequence"/>
</dbReference>
<feature type="transmembrane region" description="Helical" evidence="7">
    <location>
        <begin position="672"/>
        <end position="692"/>
    </location>
</feature>
<organism evidence="8 9">
    <name type="scientific">Strongylocentrotus purpuratus</name>
    <name type="common">Purple sea urchin</name>
    <dbReference type="NCBI Taxonomy" id="7668"/>
    <lineage>
        <taxon>Eukaryota</taxon>
        <taxon>Metazoa</taxon>
        <taxon>Echinodermata</taxon>
        <taxon>Eleutherozoa</taxon>
        <taxon>Echinozoa</taxon>
        <taxon>Echinoidea</taxon>
        <taxon>Euechinoidea</taxon>
        <taxon>Echinacea</taxon>
        <taxon>Camarodonta</taxon>
        <taxon>Echinidea</taxon>
        <taxon>Strongylocentrotidae</taxon>
        <taxon>Strongylocentrotus</taxon>
    </lineage>
</organism>
<dbReference type="PROSITE" id="PS00456">
    <property type="entry name" value="NA_SOLUT_SYMP_1"/>
    <property type="match status" value="1"/>
</dbReference>
<feature type="transmembrane region" description="Helical" evidence="7">
    <location>
        <begin position="138"/>
        <end position="163"/>
    </location>
</feature>
<dbReference type="KEGG" id="spu:583473"/>
<feature type="transmembrane region" description="Helical" evidence="7">
    <location>
        <begin position="264"/>
        <end position="282"/>
    </location>
</feature>
<feature type="transmembrane region" description="Helical" evidence="7">
    <location>
        <begin position="529"/>
        <end position="553"/>
    </location>
</feature>
<feature type="transmembrane region" description="Helical" evidence="7">
    <location>
        <begin position="90"/>
        <end position="117"/>
    </location>
</feature>
<reference evidence="8" key="2">
    <citation type="submission" date="2021-01" db="UniProtKB">
        <authorList>
            <consortium name="EnsemblMetazoa"/>
        </authorList>
    </citation>
    <scope>IDENTIFICATION</scope>
</reference>
<dbReference type="Pfam" id="PF00474">
    <property type="entry name" value="SSF"/>
    <property type="match status" value="1"/>
</dbReference>
<dbReference type="PROSITE" id="PS50283">
    <property type="entry name" value="NA_SOLUT_SYMP_3"/>
    <property type="match status" value="1"/>
</dbReference>
<dbReference type="InterPro" id="IPR001734">
    <property type="entry name" value="Na/solute_symporter"/>
</dbReference>
<evidence type="ECO:0000256" key="7">
    <source>
        <dbReference type="SAM" id="Phobius"/>
    </source>
</evidence>
<dbReference type="EnsemblMetazoa" id="XM_030987894">
    <property type="protein sequence ID" value="XP_030843754"/>
    <property type="gene ID" value="LOC583473"/>
</dbReference>
<dbReference type="PANTHER" id="PTHR11819:SF150">
    <property type="entry name" value="SODIUM_MYO-INOSITOL COTRANSPORTER"/>
    <property type="match status" value="1"/>
</dbReference>
<dbReference type="GO" id="GO:0005886">
    <property type="term" value="C:plasma membrane"/>
    <property type="evidence" value="ECO:0000318"/>
    <property type="project" value="GO_Central"/>
</dbReference>
<keyword evidence="3 7" id="KW-0812">Transmembrane</keyword>
<evidence type="ECO:0000313" key="8">
    <source>
        <dbReference type="EnsemblMetazoa" id="XP_030843754"/>
    </source>
</evidence>
<evidence type="ECO:0008006" key="10">
    <source>
        <dbReference type="Google" id="ProtNLM"/>
    </source>
</evidence>
<evidence type="ECO:0000256" key="5">
    <source>
        <dbReference type="ARBA" id="ARBA00023136"/>
    </source>
</evidence>
<dbReference type="GO" id="GO:0005412">
    <property type="term" value="F:D-glucose:sodium symporter activity"/>
    <property type="evidence" value="ECO:0000318"/>
    <property type="project" value="GO_Central"/>
</dbReference>
<evidence type="ECO:0000256" key="1">
    <source>
        <dbReference type="ARBA" id="ARBA00004141"/>
    </source>
</evidence>
<feature type="transmembrane region" description="Helical" evidence="7">
    <location>
        <begin position="169"/>
        <end position="195"/>
    </location>
</feature>
<dbReference type="AlphaFoldDB" id="A0A7M7NYT3"/>
<dbReference type="InParanoid" id="A0A7M7NYT3"/>
<feature type="transmembrane region" description="Helical" evidence="7">
    <location>
        <begin position="51"/>
        <end position="70"/>
    </location>
</feature>
<accession>A0A7M7NYT3</accession>
<dbReference type="InterPro" id="IPR018212">
    <property type="entry name" value="Na/solute_symporter_CS"/>
</dbReference>
<keyword evidence="9" id="KW-1185">Reference proteome</keyword>
<feature type="transmembrane region" description="Helical" evidence="7">
    <location>
        <begin position="458"/>
        <end position="480"/>
    </location>
</feature>
<feature type="transmembrane region" description="Helical" evidence="7">
    <location>
        <begin position="303"/>
        <end position="324"/>
    </location>
</feature>
<comment type="subcellular location">
    <subcellularLocation>
        <location evidence="1">Membrane</location>
        <topology evidence="1">Multi-pass membrane protein</topology>
    </subcellularLocation>
</comment>
<evidence type="ECO:0000313" key="9">
    <source>
        <dbReference type="Proteomes" id="UP000007110"/>
    </source>
</evidence>
<dbReference type="PANTHER" id="PTHR11819">
    <property type="entry name" value="SOLUTE CARRIER FAMILY 5"/>
    <property type="match status" value="1"/>
</dbReference>
<feature type="transmembrane region" description="Helical" evidence="7">
    <location>
        <begin position="202"/>
        <end position="220"/>
    </location>
</feature>
<feature type="transmembrane region" description="Helical" evidence="7">
    <location>
        <begin position="487"/>
        <end position="509"/>
    </location>
</feature>